<dbReference type="AlphaFoldDB" id="D8RF86"/>
<feature type="repeat" description="PPR" evidence="2">
    <location>
        <begin position="128"/>
        <end position="162"/>
    </location>
</feature>
<proteinExistence type="predicted"/>
<dbReference type="PROSITE" id="PS51257">
    <property type="entry name" value="PROKAR_LIPOPROTEIN"/>
    <property type="match status" value="1"/>
</dbReference>
<dbReference type="PROSITE" id="PS51375">
    <property type="entry name" value="PPR"/>
    <property type="match status" value="6"/>
</dbReference>
<sequence>MFGKCGDIEVAREIFHGLWRPNLFSWTMILAACARNGRNLEALLLVRRMIGEGARPDVVCFVTILDLCAATADLEQGKVAHAWILACGVESSSRVLGNALINMYGKCRNLDLARAQFDRMEHQDHGRDVVTWNSLLAAFTHNGYLEEAARLFQEMEVEGIKPSSVTLTCVLESCSGDRQGKLFHDRVLDLGLQGDEFLMNSLVKMYARCGRLEESRLVFRAIDQKDIISWNVMISLEARLGSSEEAVELLREIDLEGFPEPDEVTFISVVDACSCLGDLDLCFTIQELVSSAGFDDDLLLGNAVVNMFGKSGCLDAARATFDRLPVKNVVSWNCLISGYAQNLQGRRCLELFRQMDQEGVKANSVTFVSLLDACSTIPALDFGRELHLRITAAGLELHTVVATALINMYGKCEELQFAQELLERYQSTGLVACNVMISAYAQVGHSERAMKFLHGMDLAGVKADVVTYIGALEACACSKDFSKGQAVYDRVVSTGWISQLLSSWTSDAIKGALLGMYSKCGCVDDALAALQSLSSRGLLAWTSMLAAYAHVGRASEALRVLGQMQHDGVVPDDVAFSAVVFACSHAGLLHEALVRLAWVYGDYGTAMGAGLYECVVDVLGRMGRLQEAEELMHAMPYEPDSLAWMALLGACTVHGDLERGARTAGHEALLDSGSGRYVLLSNMYASWED</sequence>
<dbReference type="Gramene" id="EFJ28826">
    <property type="protein sequence ID" value="EFJ28826"/>
    <property type="gene ID" value="SELMODRAFT_92471"/>
</dbReference>
<keyword evidence="1" id="KW-0677">Repeat</keyword>
<dbReference type="InterPro" id="IPR046960">
    <property type="entry name" value="PPR_At4g14850-like_plant"/>
</dbReference>
<feature type="repeat" description="PPR" evidence="2">
    <location>
        <begin position="537"/>
        <end position="571"/>
    </location>
</feature>
<evidence type="ECO:0000256" key="2">
    <source>
        <dbReference type="PROSITE-ProRule" id="PRU00708"/>
    </source>
</evidence>
<reference evidence="3 4" key="1">
    <citation type="journal article" date="2011" name="Science">
        <title>The Selaginella genome identifies genetic changes associated with the evolution of vascular plants.</title>
        <authorList>
            <person name="Banks J.A."/>
            <person name="Nishiyama T."/>
            <person name="Hasebe M."/>
            <person name="Bowman J.L."/>
            <person name="Gribskov M."/>
            <person name="dePamphilis C."/>
            <person name="Albert V.A."/>
            <person name="Aono N."/>
            <person name="Aoyama T."/>
            <person name="Ambrose B.A."/>
            <person name="Ashton N.W."/>
            <person name="Axtell M.J."/>
            <person name="Barker E."/>
            <person name="Barker M.S."/>
            <person name="Bennetzen J.L."/>
            <person name="Bonawitz N.D."/>
            <person name="Chapple C."/>
            <person name="Cheng C."/>
            <person name="Correa L.G."/>
            <person name="Dacre M."/>
            <person name="DeBarry J."/>
            <person name="Dreyer I."/>
            <person name="Elias M."/>
            <person name="Engstrom E.M."/>
            <person name="Estelle M."/>
            <person name="Feng L."/>
            <person name="Finet C."/>
            <person name="Floyd S.K."/>
            <person name="Frommer W.B."/>
            <person name="Fujita T."/>
            <person name="Gramzow L."/>
            <person name="Gutensohn M."/>
            <person name="Harholt J."/>
            <person name="Hattori M."/>
            <person name="Heyl A."/>
            <person name="Hirai T."/>
            <person name="Hiwatashi Y."/>
            <person name="Ishikawa M."/>
            <person name="Iwata M."/>
            <person name="Karol K.G."/>
            <person name="Koehler B."/>
            <person name="Kolukisaoglu U."/>
            <person name="Kubo M."/>
            <person name="Kurata T."/>
            <person name="Lalonde S."/>
            <person name="Li K."/>
            <person name="Li Y."/>
            <person name="Litt A."/>
            <person name="Lyons E."/>
            <person name="Manning G."/>
            <person name="Maruyama T."/>
            <person name="Michael T.P."/>
            <person name="Mikami K."/>
            <person name="Miyazaki S."/>
            <person name="Morinaga S."/>
            <person name="Murata T."/>
            <person name="Mueller-Roeber B."/>
            <person name="Nelson D.R."/>
            <person name="Obara M."/>
            <person name="Oguri Y."/>
            <person name="Olmstead R.G."/>
            <person name="Onodera N."/>
            <person name="Petersen B.L."/>
            <person name="Pils B."/>
            <person name="Prigge M."/>
            <person name="Rensing S.A."/>
            <person name="Riano-Pachon D.M."/>
            <person name="Roberts A.W."/>
            <person name="Sato Y."/>
            <person name="Scheller H.V."/>
            <person name="Schulz B."/>
            <person name="Schulz C."/>
            <person name="Shakirov E.V."/>
            <person name="Shibagaki N."/>
            <person name="Shinohara N."/>
            <person name="Shippen D.E."/>
            <person name="Soerensen I."/>
            <person name="Sotooka R."/>
            <person name="Sugimoto N."/>
            <person name="Sugita M."/>
            <person name="Sumikawa N."/>
            <person name="Tanurdzic M."/>
            <person name="Theissen G."/>
            <person name="Ulvskov P."/>
            <person name="Wakazuki S."/>
            <person name="Weng J.K."/>
            <person name="Willats W.W."/>
            <person name="Wipf D."/>
            <person name="Wolf P.G."/>
            <person name="Yang L."/>
            <person name="Zimmer A.D."/>
            <person name="Zhu Q."/>
            <person name="Mitros T."/>
            <person name="Hellsten U."/>
            <person name="Loque D."/>
            <person name="Otillar R."/>
            <person name="Salamov A."/>
            <person name="Schmutz J."/>
            <person name="Shapiro H."/>
            <person name="Lindquist E."/>
            <person name="Lucas S."/>
            <person name="Rokhsar D."/>
            <person name="Grigoriev I.V."/>
        </authorList>
    </citation>
    <scope>NUCLEOTIDE SEQUENCE [LARGE SCALE GENOMIC DNA]</scope>
</reference>
<evidence type="ECO:0000313" key="3">
    <source>
        <dbReference type="EMBL" id="EFJ28826.1"/>
    </source>
</evidence>
<dbReference type="InParanoid" id="D8RF86"/>
<dbReference type="eggNOG" id="KOG4197">
    <property type="taxonomic scope" value="Eukaryota"/>
</dbReference>
<dbReference type="PANTHER" id="PTHR47926:SF533">
    <property type="entry name" value="DYW DOMAIN-CONTAINING PROTEIN"/>
    <property type="match status" value="1"/>
</dbReference>
<dbReference type="Gene3D" id="1.25.40.10">
    <property type="entry name" value="Tetratricopeptide repeat domain"/>
    <property type="match status" value="6"/>
</dbReference>
<keyword evidence="4" id="KW-1185">Reference proteome</keyword>
<dbReference type="FunFam" id="1.25.40.10:FF:000073">
    <property type="entry name" value="Pentatricopeptide repeat-containing protein chloroplastic"/>
    <property type="match status" value="1"/>
</dbReference>
<dbReference type="KEGG" id="smo:SELMODRAFT_92471"/>
<evidence type="ECO:0008006" key="5">
    <source>
        <dbReference type="Google" id="ProtNLM"/>
    </source>
</evidence>
<gene>
    <name evidence="3" type="ORF">SELMODRAFT_92471</name>
</gene>
<dbReference type="InterPro" id="IPR002885">
    <property type="entry name" value="PPR_rpt"/>
</dbReference>
<dbReference type="Proteomes" id="UP000001514">
    <property type="component" value="Unassembled WGS sequence"/>
</dbReference>
<dbReference type="InterPro" id="IPR011990">
    <property type="entry name" value="TPR-like_helical_dom_sf"/>
</dbReference>
<dbReference type="HOGENOM" id="CLU_002706_15_6_1"/>
<dbReference type="Pfam" id="PF13041">
    <property type="entry name" value="PPR_2"/>
    <property type="match status" value="3"/>
</dbReference>
<dbReference type="FunFam" id="1.25.40.10:FF:000158">
    <property type="entry name" value="pentatricopeptide repeat-containing protein At2g33680"/>
    <property type="match status" value="1"/>
</dbReference>
<name>D8RF86_SELML</name>
<dbReference type="EMBL" id="GL377578">
    <property type="protein sequence ID" value="EFJ28826.1"/>
    <property type="molecule type" value="Genomic_DNA"/>
</dbReference>
<protein>
    <recommendedName>
        <fullName evidence="5">Pentacotripeptide-repeat region of PRORP domain-containing protein</fullName>
    </recommendedName>
</protein>
<feature type="repeat" description="PPR" evidence="2">
    <location>
        <begin position="226"/>
        <end position="260"/>
    </location>
</feature>
<feature type="repeat" description="PPR" evidence="2">
    <location>
        <begin position="328"/>
        <end position="362"/>
    </location>
</feature>
<dbReference type="NCBIfam" id="TIGR00756">
    <property type="entry name" value="PPR"/>
    <property type="match status" value="5"/>
</dbReference>
<organism evidence="4">
    <name type="scientific">Selaginella moellendorffii</name>
    <name type="common">Spikemoss</name>
    <dbReference type="NCBI Taxonomy" id="88036"/>
    <lineage>
        <taxon>Eukaryota</taxon>
        <taxon>Viridiplantae</taxon>
        <taxon>Streptophyta</taxon>
        <taxon>Embryophyta</taxon>
        <taxon>Tracheophyta</taxon>
        <taxon>Lycopodiopsida</taxon>
        <taxon>Selaginellales</taxon>
        <taxon>Selaginellaceae</taxon>
        <taxon>Selaginella</taxon>
    </lineage>
</organism>
<dbReference type="PANTHER" id="PTHR47926">
    <property type="entry name" value="PENTATRICOPEPTIDE REPEAT-CONTAINING PROTEIN"/>
    <property type="match status" value="1"/>
</dbReference>
<dbReference type="GO" id="GO:0009451">
    <property type="term" value="P:RNA modification"/>
    <property type="evidence" value="ECO:0000318"/>
    <property type="project" value="GO_Central"/>
</dbReference>
<feature type="repeat" description="PPR" evidence="2">
    <location>
        <begin position="429"/>
        <end position="463"/>
    </location>
</feature>
<evidence type="ECO:0000256" key="1">
    <source>
        <dbReference type="ARBA" id="ARBA00022737"/>
    </source>
</evidence>
<accession>D8RF86</accession>
<dbReference type="Pfam" id="PF01535">
    <property type="entry name" value="PPR"/>
    <property type="match status" value="6"/>
</dbReference>
<dbReference type="GO" id="GO:0048731">
    <property type="term" value="P:system development"/>
    <property type="evidence" value="ECO:0007669"/>
    <property type="project" value="UniProtKB-ARBA"/>
</dbReference>
<feature type="repeat" description="PPR" evidence="2">
    <location>
        <begin position="22"/>
        <end position="56"/>
    </location>
</feature>
<evidence type="ECO:0000313" key="4">
    <source>
        <dbReference type="Proteomes" id="UP000001514"/>
    </source>
</evidence>
<dbReference type="GO" id="GO:0003723">
    <property type="term" value="F:RNA binding"/>
    <property type="evidence" value="ECO:0007669"/>
    <property type="project" value="InterPro"/>
</dbReference>